<evidence type="ECO:0000313" key="2">
    <source>
        <dbReference type="EMBL" id="CAG6778522.1"/>
    </source>
</evidence>
<accession>A0A8D9B8W4</accession>
<evidence type="ECO:0000256" key="1">
    <source>
        <dbReference type="SAM" id="MobiDB-lite"/>
    </source>
</evidence>
<dbReference type="EMBL" id="HBUF01610006">
    <property type="protein sequence ID" value="CAG6778522.1"/>
    <property type="molecule type" value="Transcribed_RNA"/>
</dbReference>
<protein>
    <submittedName>
        <fullName evidence="2">Uncharacterized protein</fullName>
    </submittedName>
</protein>
<name>A0A8D9B8W4_9HEMI</name>
<dbReference type="AlphaFoldDB" id="A0A8D9B8W4"/>
<sequence>MKKRSGVSGPVSGTDDSLAGSEIDINMKSTLDSFSLHTYPSVSSLSKYPSMSTLSSISFDDSVVSWAIPRPDDEKPDMTDIVSVDMSDIDIGDMLDAEEDKVDQYDMVNVGDDKELDGKQIVTNNTLNPLVDRSNEVSSTDLPQIARVTLVELRGKSFKKIHEENMKRRMLLP</sequence>
<feature type="region of interest" description="Disordered" evidence="1">
    <location>
        <begin position="1"/>
        <end position="21"/>
    </location>
</feature>
<reference evidence="2" key="1">
    <citation type="submission" date="2021-05" db="EMBL/GenBank/DDBJ databases">
        <authorList>
            <person name="Alioto T."/>
            <person name="Alioto T."/>
            <person name="Gomez Garrido J."/>
        </authorList>
    </citation>
    <scope>NUCLEOTIDE SEQUENCE</scope>
</reference>
<organism evidence="2">
    <name type="scientific">Cacopsylla melanoneura</name>
    <dbReference type="NCBI Taxonomy" id="428564"/>
    <lineage>
        <taxon>Eukaryota</taxon>
        <taxon>Metazoa</taxon>
        <taxon>Ecdysozoa</taxon>
        <taxon>Arthropoda</taxon>
        <taxon>Hexapoda</taxon>
        <taxon>Insecta</taxon>
        <taxon>Pterygota</taxon>
        <taxon>Neoptera</taxon>
        <taxon>Paraneoptera</taxon>
        <taxon>Hemiptera</taxon>
        <taxon>Sternorrhyncha</taxon>
        <taxon>Psylloidea</taxon>
        <taxon>Psyllidae</taxon>
        <taxon>Psyllinae</taxon>
        <taxon>Cacopsylla</taxon>
    </lineage>
</organism>
<proteinExistence type="predicted"/>